<dbReference type="Pfam" id="PF13639">
    <property type="entry name" value="zf-RING_2"/>
    <property type="match status" value="1"/>
</dbReference>
<comment type="subcellular location">
    <subcellularLocation>
        <location evidence="2">Membrane</location>
        <topology evidence="2">Single-pass membrane protein</topology>
    </subcellularLocation>
</comment>
<evidence type="ECO:0000256" key="16">
    <source>
        <dbReference type="SAM" id="Phobius"/>
    </source>
</evidence>
<feature type="domain" description="RING-type" evidence="17">
    <location>
        <begin position="132"/>
        <end position="174"/>
    </location>
</feature>
<evidence type="ECO:0000256" key="8">
    <source>
        <dbReference type="ARBA" id="ARBA00022729"/>
    </source>
</evidence>
<evidence type="ECO:0000256" key="5">
    <source>
        <dbReference type="ARBA" id="ARBA00022679"/>
    </source>
</evidence>
<name>A0AAW1KDV1_SAPOF</name>
<keyword evidence="9 15" id="KW-0863">Zinc-finger</keyword>
<dbReference type="GO" id="GO:0061630">
    <property type="term" value="F:ubiquitin protein ligase activity"/>
    <property type="evidence" value="ECO:0007669"/>
    <property type="project" value="UniProtKB-EC"/>
</dbReference>
<evidence type="ECO:0000256" key="14">
    <source>
        <dbReference type="ARBA" id="ARBA00024209"/>
    </source>
</evidence>
<evidence type="ECO:0000313" key="19">
    <source>
        <dbReference type="Proteomes" id="UP001443914"/>
    </source>
</evidence>
<dbReference type="CDD" id="cd16461">
    <property type="entry name" value="RING-H2_EL5-like"/>
    <property type="match status" value="1"/>
</dbReference>
<keyword evidence="10" id="KW-0833">Ubl conjugation pathway</keyword>
<dbReference type="EC" id="2.3.2.27" evidence="4"/>
<evidence type="ECO:0000256" key="9">
    <source>
        <dbReference type="ARBA" id="ARBA00022771"/>
    </source>
</evidence>
<dbReference type="InterPro" id="IPR001841">
    <property type="entry name" value="Znf_RING"/>
</dbReference>
<proteinExistence type="inferred from homology"/>
<evidence type="ECO:0000256" key="15">
    <source>
        <dbReference type="PROSITE-ProRule" id="PRU00175"/>
    </source>
</evidence>
<evidence type="ECO:0000313" key="18">
    <source>
        <dbReference type="EMBL" id="KAK9715368.1"/>
    </source>
</evidence>
<dbReference type="AlphaFoldDB" id="A0AAW1KDV1"/>
<dbReference type="GO" id="GO:0016020">
    <property type="term" value="C:membrane"/>
    <property type="evidence" value="ECO:0007669"/>
    <property type="project" value="UniProtKB-SubCell"/>
</dbReference>
<dbReference type="FunFam" id="3.30.40.10:FF:000285">
    <property type="entry name" value="RING-H2 finger protein ATL43"/>
    <property type="match status" value="1"/>
</dbReference>
<keyword evidence="6 16" id="KW-0812">Transmembrane</keyword>
<feature type="transmembrane region" description="Helical" evidence="16">
    <location>
        <begin position="51"/>
        <end position="72"/>
    </location>
</feature>
<protein>
    <recommendedName>
        <fullName evidence="4">RING-type E3 ubiquitin transferase</fullName>
        <ecNumber evidence="4">2.3.2.27</ecNumber>
    </recommendedName>
</protein>
<keyword evidence="12 16" id="KW-1133">Transmembrane helix</keyword>
<keyword evidence="7" id="KW-0479">Metal-binding</keyword>
<comment type="caution">
    <text evidence="18">The sequence shown here is derived from an EMBL/GenBank/DDBJ whole genome shotgun (WGS) entry which is preliminary data.</text>
</comment>
<evidence type="ECO:0000256" key="6">
    <source>
        <dbReference type="ARBA" id="ARBA00022692"/>
    </source>
</evidence>
<evidence type="ECO:0000256" key="12">
    <source>
        <dbReference type="ARBA" id="ARBA00022989"/>
    </source>
</evidence>
<evidence type="ECO:0000256" key="3">
    <source>
        <dbReference type="ARBA" id="ARBA00004906"/>
    </source>
</evidence>
<dbReference type="EMBL" id="JBDFQZ010000006">
    <property type="protein sequence ID" value="KAK9715368.1"/>
    <property type="molecule type" value="Genomic_DNA"/>
</dbReference>
<evidence type="ECO:0000259" key="17">
    <source>
        <dbReference type="PROSITE" id="PS50089"/>
    </source>
</evidence>
<evidence type="ECO:0000256" key="7">
    <source>
        <dbReference type="ARBA" id="ARBA00022723"/>
    </source>
</evidence>
<dbReference type="Gene3D" id="3.30.40.10">
    <property type="entry name" value="Zinc/RING finger domain, C3HC4 (zinc finger)"/>
    <property type="match status" value="1"/>
</dbReference>
<keyword evidence="5" id="KW-0808">Transferase</keyword>
<comment type="catalytic activity">
    <reaction evidence="1">
        <text>S-ubiquitinyl-[E2 ubiquitin-conjugating enzyme]-L-cysteine + [acceptor protein]-L-lysine = [E2 ubiquitin-conjugating enzyme]-L-cysteine + N(6)-ubiquitinyl-[acceptor protein]-L-lysine.</text>
        <dbReference type="EC" id="2.3.2.27"/>
    </reaction>
</comment>
<dbReference type="PANTHER" id="PTHR46539">
    <property type="entry name" value="E3 UBIQUITIN-PROTEIN LIGASE ATL42"/>
    <property type="match status" value="1"/>
</dbReference>
<accession>A0AAW1KDV1</accession>
<dbReference type="PANTHER" id="PTHR46539:SF1">
    <property type="entry name" value="E3 UBIQUITIN-PROTEIN LIGASE ATL42"/>
    <property type="match status" value="1"/>
</dbReference>
<dbReference type="PROSITE" id="PS50089">
    <property type="entry name" value="ZF_RING_2"/>
    <property type="match status" value="1"/>
</dbReference>
<dbReference type="InterPro" id="IPR013083">
    <property type="entry name" value="Znf_RING/FYVE/PHD"/>
</dbReference>
<organism evidence="18 19">
    <name type="scientific">Saponaria officinalis</name>
    <name type="common">Common soapwort</name>
    <name type="synonym">Lychnis saponaria</name>
    <dbReference type="NCBI Taxonomy" id="3572"/>
    <lineage>
        <taxon>Eukaryota</taxon>
        <taxon>Viridiplantae</taxon>
        <taxon>Streptophyta</taxon>
        <taxon>Embryophyta</taxon>
        <taxon>Tracheophyta</taxon>
        <taxon>Spermatophyta</taxon>
        <taxon>Magnoliopsida</taxon>
        <taxon>eudicotyledons</taxon>
        <taxon>Gunneridae</taxon>
        <taxon>Pentapetalae</taxon>
        <taxon>Caryophyllales</taxon>
        <taxon>Caryophyllaceae</taxon>
        <taxon>Caryophylleae</taxon>
        <taxon>Saponaria</taxon>
    </lineage>
</organism>
<keyword evidence="8" id="KW-0732">Signal</keyword>
<evidence type="ECO:0000256" key="13">
    <source>
        <dbReference type="ARBA" id="ARBA00023136"/>
    </source>
</evidence>
<keyword evidence="13 16" id="KW-0472">Membrane</keyword>
<keyword evidence="11" id="KW-0862">Zinc</keyword>
<dbReference type="SUPFAM" id="SSF57850">
    <property type="entry name" value="RING/U-box"/>
    <property type="match status" value="1"/>
</dbReference>
<dbReference type="Proteomes" id="UP001443914">
    <property type="component" value="Unassembled WGS sequence"/>
</dbReference>
<evidence type="ECO:0000256" key="1">
    <source>
        <dbReference type="ARBA" id="ARBA00000900"/>
    </source>
</evidence>
<keyword evidence="19" id="KW-1185">Reference proteome</keyword>
<gene>
    <name evidence="18" type="ORF">RND81_06G160400</name>
</gene>
<dbReference type="GO" id="GO:0008270">
    <property type="term" value="F:zinc ion binding"/>
    <property type="evidence" value="ECO:0007669"/>
    <property type="project" value="UniProtKB-KW"/>
</dbReference>
<comment type="similarity">
    <text evidence="14">Belongs to the RING-type zinc finger family. ATL subfamily.</text>
</comment>
<evidence type="ECO:0000256" key="4">
    <source>
        <dbReference type="ARBA" id="ARBA00012483"/>
    </source>
</evidence>
<evidence type="ECO:0000256" key="2">
    <source>
        <dbReference type="ARBA" id="ARBA00004167"/>
    </source>
</evidence>
<evidence type="ECO:0000256" key="11">
    <source>
        <dbReference type="ARBA" id="ARBA00022833"/>
    </source>
</evidence>
<evidence type="ECO:0000256" key="10">
    <source>
        <dbReference type="ARBA" id="ARBA00022786"/>
    </source>
</evidence>
<comment type="pathway">
    <text evidence="3">Protein modification; protein ubiquitination.</text>
</comment>
<sequence length="427" mass="49117">MLPKSIIRPAEKEANTLLTFFFVFFISISTKLANAHDDEVDFTSSNFQPSLFVVIGVLSVMFSMTLLLLIYAKWCHCEPTNIQNHDNHVHSHSNRGMFGAHTRFSGLNLEVVESLPFFRFSSLRGAKHGLQCSVCLTDFEEIEILRLLPKCKHGFHIECIDQWLKSHSSCPLCRQKVCSEDLSLLVNSRSMRLIVDGKSNVGDTSNFEVFVEREDSFRGEINSKNDNEIDECRLHKVNHRIVMSDVVFKNRWSDVRSSDLMFLNSEILGFMSSDRFSSSHGIGAKHDSMDFEGSCDQYSTMKIREEMEKKIMFENKFGKIKKSSSKNDKGVENSRPISSISADKRAMSEITALSRFKNLMNNKQLKDCYNDLSDENVGNDINRRRKWLHIAKTTVKWFASRENNRFLQHQQQENCHGKDDIHTSLDV</sequence>
<dbReference type="SMART" id="SM00184">
    <property type="entry name" value="RING"/>
    <property type="match status" value="1"/>
</dbReference>
<reference evidence="18" key="1">
    <citation type="submission" date="2024-03" db="EMBL/GenBank/DDBJ databases">
        <title>WGS assembly of Saponaria officinalis var. Norfolk2.</title>
        <authorList>
            <person name="Jenkins J."/>
            <person name="Shu S."/>
            <person name="Grimwood J."/>
            <person name="Barry K."/>
            <person name="Goodstein D."/>
            <person name="Schmutz J."/>
            <person name="Leebens-Mack J."/>
            <person name="Osbourn A."/>
        </authorList>
    </citation>
    <scope>NUCLEOTIDE SEQUENCE [LARGE SCALE GENOMIC DNA]</scope>
    <source>
        <strain evidence="18">JIC</strain>
    </source>
</reference>